<name>A0A261GCM5_9BIFI</name>
<dbReference type="KEGG" id="beu:BE0216_01655"/>
<gene>
    <name evidence="5" type="ORF">BE0216_01655</name>
    <name evidence="4" type="ORF">BEUL_0584</name>
</gene>
<dbReference type="InterPro" id="IPR036365">
    <property type="entry name" value="PGBD-like_sf"/>
</dbReference>
<feature type="domain" description="Peptidoglycan binding-like" evidence="3">
    <location>
        <begin position="139"/>
        <end position="191"/>
    </location>
</feature>
<reference evidence="4 6" key="1">
    <citation type="journal article" date="2017" name="BMC Genomics">
        <title>Comparative genomic and phylogenomic analyses of the Bifidobacteriaceae family.</title>
        <authorList>
            <person name="Lugli G.A."/>
            <person name="Milani C."/>
            <person name="Turroni F."/>
            <person name="Duranti S."/>
            <person name="Mancabelli L."/>
            <person name="Mangifesta M."/>
            <person name="Ferrario C."/>
            <person name="Modesto M."/>
            <person name="Mattarelli P."/>
            <person name="Jiri K."/>
            <person name="van Sinderen D."/>
            <person name="Ventura M."/>
        </authorList>
    </citation>
    <scope>NUCLEOTIDE SEQUENCE [LARGE SCALE GENOMIC DNA]</scope>
    <source>
        <strain evidence="4 6">DSM 100216</strain>
    </source>
</reference>
<sequence>MVGKKEGRSAKFGGDSRLRVRNRPAFLALLCVACLVVGLAVGYALVPSPVPDALRAPSDSGSVPVVEESFDDERTVVAVPQVDQGQSLAWQGGGTVTSLSVGDGSTIESGSSPFSVDGTPVVALYTEVPLYRDLQAGMSGGDVGALRDELVRLGYAAQVDGASHDVFDSSLWWAVAALQETHGLEQTGVVSLQGVLWLPRQSVVLEDCMLVRGQAAPQEIGVMASSIQSIDVTLPDTLAQGERVVTIAGEETALPEDGRIVDEAFLDKVEGTSQFAVWLMTDEGQRSGLDATIRLKEPITALKVPAGSVFSILDGVGCVRHDGEAVPVRLYGSQNGYAMVGLLDGSVASGLRSVDVADGSSDITCPATAGETDGKGDAAGEEA</sequence>
<dbReference type="Proteomes" id="UP000216057">
    <property type="component" value="Unassembled WGS sequence"/>
</dbReference>
<proteinExistence type="predicted"/>
<evidence type="ECO:0000313" key="4">
    <source>
        <dbReference type="EMBL" id="OZG69178.1"/>
    </source>
</evidence>
<keyword evidence="2" id="KW-0472">Membrane</keyword>
<protein>
    <submittedName>
        <fullName evidence="4">Peptidoglycan-binding domain 1 protein</fullName>
    </submittedName>
    <submittedName>
        <fullName evidence="5">Peptidoglycan-binding protein</fullName>
    </submittedName>
</protein>
<feature type="compositionally biased region" description="Basic and acidic residues" evidence="1">
    <location>
        <begin position="372"/>
        <end position="383"/>
    </location>
</feature>
<reference evidence="5 7" key="2">
    <citation type="submission" date="2020-10" db="EMBL/GenBank/DDBJ databases">
        <title>Genome sequencing of Bifidobacterium eulemuris_DSMZ_100216.</title>
        <authorList>
            <person name="Kim J."/>
        </authorList>
    </citation>
    <scope>NUCLEOTIDE SEQUENCE [LARGE SCALE GENOMIC DNA]</scope>
    <source>
        <strain evidence="5 7">DSM 100216</strain>
    </source>
</reference>
<feature type="transmembrane region" description="Helical" evidence="2">
    <location>
        <begin position="25"/>
        <end position="46"/>
    </location>
</feature>
<dbReference type="SUPFAM" id="SSF47090">
    <property type="entry name" value="PGBD-like"/>
    <property type="match status" value="1"/>
</dbReference>
<dbReference type="EMBL" id="MWWZ01000004">
    <property type="protein sequence ID" value="OZG69178.1"/>
    <property type="molecule type" value="Genomic_DNA"/>
</dbReference>
<dbReference type="InterPro" id="IPR002477">
    <property type="entry name" value="Peptidoglycan-bd-like"/>
</dbReference>
<evidence type="ECO:0000313" key="5">
    <source>
        <dbReference type="EMBL" id="QOL31309.1"/>
    </source>
</evidence>
<dbReference type="AlphaFoldDB" id="A0A261GCM5"/>
<dbReference type="Gene3D" id="1.10.101.10">
    <property type="entry name" value="PGBD-like superfamily/PGBD"/>
    <property type="match status" value="1"/>
</dbReference>
<accession>A0A261GCM5</accession>
<keyword evidence="7" id="KW-1185">Reference proteome</keyword>
<dbReference type="Pfam" id="PF01471">
    <property type="entry name" value="PG_binding_1"/>
    <property type="match status" value="1"/>
</dbReference>
<evidence type="ECO:0000313" key="7">
    <source>
        <dbReference type="Proteomes" id="UP000593943"/>
    </source>
</evidence>
<organism evidence="4 6">
    <name type="scientific">Bifidobacterium eulemuris</name>
    <dbReference type="NCBI Taxonomy" id="1765219"/>
    <lineage>
        <taxon>Bacteria</taxon>
        <taxon>Bacillati</taxon>
        <taxon>Actinomycetota</taxon>
        <taxon>Actinomycetes</taxon>
        <taxon>Bifidobacteriales</taxon>
        <taxon>Bifidobacteriaceae</taxon>
        <taxon>Bifidobacterium</taxon>
    </lineage>
</organism>
<feature type="region of interest" description="Disordered" evidence="1">
    <location>
        <begin position="363"/>
        <end position="383"/>
    </location>
</feature>
<evidence type="ECO:0000313" key="6">
    <source>
        <dbReference type="Proteomes" id="UP000216057"/>
    </source>
</evidence>
<evidence type="ECO:0000256" key="1">
    <source>
        <dbReference type="SAM" id="MobiDB-lite"/>
    </source>
</evidence>
<dbReference type="RefSeq" id="WP_094636212.1">
    <property type="nucleotide sequence ID" value="NZ_MWWZ01000004.1"/>
</dbReference>
<keyword evidence="2" id="KW-1133">Transmembrane helix</keyword>
<dbReference type="InterPro" id="IPR036366">
    <property type="entry name" value="PGBDSf"/>
</dbReference>
<evidence type="ECO:0000259" key="3">
    <source>
        <dbReference type="Pfam" id="PF01471"/>
    </source>
</evidence>
<evidence type="ECO:0000256" key="2">
    <source>
        <dbReference type="SAM" id="Phobius"/>
    </source>
</evidence>
<dbReference type="EMBL" id="CP062938">
    <property type="protein sequence ID" value="QOL31309.1"/>
    <property type="molecule type" value="Genomic_DNA"/>
</dbReference>
<keyword evidence="2" id="KW-0812">Transmembrane</keyword>
<dbReference type="Proteomes" id="UP000593943">
    <property type="component" value="Chromosome"/>
</dbReference>